<evidence type="ECO:0000313" key="2">
    <source>
        <dbReference type="Proteomes" id="UP001153954"/>
    </source>
</evidence>
<name>A0AAU9TBC6_EUPED</name>
<reference evidence="1" key="1">
    <citation type="submission" date="2022-03" db="EMBL/GenBank/DDBJ databases">
        <authorList>
            <person name="Tunstrom K."/>
        </authorList>
    </citation>
    <scope>NUCLEOTIDE SEQUENCE</scope>
</reference>
<keyword evidence="2" id="KW-1185">Reference proteome</keyword>
<evidence type="ECO:0000313" key="1">
    <source>
        <dbReference type="EMBL" id="CAH2083319.1"/>
    </source>
</evidence>
<accession>A0AAU9TBC6</accession>
<dbReference type="Proteomes" id="UP001153954">
    <property type="component" value="Unassembled WGS sequence"/>
</dbReference>
<proteinExistence type="predicted"/>
<organism evidence="1 2">
    <name type="scientific">Euphydryas editha</name>
    <name type="common">Edith's checkerspot</name>
    <dbReference type="NCBI Taxonomy" id="104508"/>
    <lineage>
        <taxon>Eukaryota</taxon>
        <taxon>Metazoa</taxon>
        <taxon>Ecdysozoa</taxon>
        <taxon>Arthropoda</taxon>
        <taxon>Hexapoda</taxon>
        <taxon>Insecta</taxon>
        <taxon>Pterygota</taxon>
        <taxon>Neoptera</taxon>
        <taxon>Endopterygota</taxon>
        <taxon>Lepidoptera</taxon>
        <taxon>Glossata</taxon>
        <taxon>Ditrysia</taxon>
        <taxon>Papilionoidea</taxon>
        <taxon>Nymphalidae</taxon>
        <taxon>Nymphalinae</taxon>
        <taxon>Euphydryas</taxon>
    </lineage>
</organism>
<dbReference type="EMBL" id="CAKOGL010000001">
    <property type="protein sequence ID" value="CAH2083319.1"/>
    <property type="molecule type" value="Genomic_DNA"/>
</dbReference>
<protein>
    <submittedName>
        <fullName evidence="1">Uncharacterized protein</fullName>
    </submittedName>
</protein>
<gene>
    <name evidence="1" type="ORF">EEDITHA_LOCUS54</name>
</gene>
<sequence length="358" mass="41459">MRYPTMFFLPFWVINCSETPQNDTEIFIKYSHSDVDPAVDRENIGTKRIDIKNANPDKIDRKLIEEKTETEKVLPLEASEDVVFVPNDKPTFRNEDVFNVSEAVNSRRVGELLSDDKHHIATEKSNQDILFISGKNDDDIEKPLPKKKTNNEQKIKSVPSRKKYKNLNCTYLDCNNTIESICGGRKENNQWKYRLFLNDCYFRKVNCGFQYAANRYELVNMDKCKNIGGHYQTRSYNFKLIPVITKKTLNNNETRRNFPSRRSLSMGIDGAFCGHTCPISCTEDHDPQCAISNTGHRKVFLNHCKLDQNSCINNLVWHRRPLSECVGGRKADMNQNRGFISWMQRAGMIDKNGRLILN</sequence>
<comment type="caution">
    <text evidence="1">The sequence shown here is derived from an EMBL/GenBank/DDBJ whole genome shotgun (WGS) entry which is preliminary data.</text>
</comment>
<dbReference type="Gene3D" id="3.30.60.30">
    <property type="match status" value="1"/>
</dbReference>
<dbReference type="AlphaFoldDB" id="A0AAU9TBC6"/>